<comment type="caution">
    <text evidence="2">The sequence shown here is derived from an EMBL/GenBank/DDBJ whole genome shotgun (WGS) entry which is preliminary data.</text>
</comment>
<accession>A0A4Z2FCD4</accession>
<gene>
    <name evidence="2" type="ORF">EYF80_051399</name>
</gene>
<organism evidence="2 3">
    <name type="scientific">Liparis tanakae</name>
    <name type="common">Tanaka's snailfish</name>
    <dbReference type="NCBI Taxonomy" id="230148"/>
    <lineage>
        <taxon>Eukaryota</taxon>
        <taxon>Metazoa</taxon>
        <taxon>Chordata</taxon>
        <taxon>Craniata</taxon>
        <taxon>Vertebrata</taxon>
        <taxon>Euteleostomi</taxon>
        <taxon>Actinopterygii</taxon>
        <taxon>Neopterygii</taxon>
        <taxon>Teleostei</taxon>
        <taxon>Neoteleostei</taxon>
        <taxon>Acanthomorphata</taxon>
        <taxon>Eupercaria</taxon>
        <taxon>Perciformes</taxon>
        <taxon>Cottioidei</taxon>
        <taxon>Cottales</taxon>
        <taxon>Liparidae</taxon>
        <taxon>Liparis</taxon>
    </lineage>
</organism>
<feature type="region of interest" description="Disordered" evidence="1">
    <location>
        <begin position="78"/>
        <end position="136"/>
    </location>
</feature>
<reference evidence="2 3" key="1">
    <citation type="submission" date="2019-03" db="EMBL/GenBank/DDBJ databases">
        <title>First draft genome of Liparis tanakae, snailfish: a comprehensive survey of snailfish specific genes.</title>
        <authorList>
            <person name="Kim W."/>
            <person name="Song I."/>
            <person name="Jeong J.-H."/>
            <person name="Kim D."/>
            <person name="Kim S."/>
            <person name="Ryu S."/>
            <person name="Song J.Y."/>
            <person name="Lee S.K."/>
        </authorList>
    </citation>
    <scope>NUCLEOTIDE SEQUENCE [LARGE SCALE GENOMIC DNA]</scope>
    <source>
        <tissue evidence="2">Muscle</tissue>
    </source>
</reference>
<dbReference type="Proteomes" id="UP000314294">
    <property type="component" value="Unassembled WGS sequence"/>
</dbReference>
<evidence type="ECO:0000256" key="1">
    <source>
        <dbReference type="SAM" id="MobiDB-lite"/>
    </source>
</evidence>
<keyword evidence="3" id="KW-1185">Reference proteome</keyword>
<evidence type="ECO:0000313" key="3">
    <source>
        <dbReference type="Proteomes" id="UP000314294"/>
    </source>
</evidence>
<feature type="compositionally biased region" description="Gly residues" evidence="1">
    <location>
        <begin position="107"/>
        <end position="118"/>
    </location>
</feature>
<protein>
    <submittedName>
        <fullName evidence="2">Uncharacterized protein</fullName>
    </submittedName>
</protein>
<dbReference type="EMBL" id="SRLO01001372">
    <property type="protein sequence ID" value="TNN38423.1"/>
    <property type="molecule type" value="Genomic_DNA"/>
</dbReference>
<proteinExistence type="predicted"/>
<evidence type="ECO:0000313" key="2">
    <source>
        <dbReference type="EMBL" id="TNN38423.1"/>
    </source>
</evidence>
<feature type="compositionally biased region" description="Basic and acidic residues" evidence="1">
    <location>
        <begin position="119"/>
        <end position="129"/>
    </location>
</feature>
<dbReference type="AlphaFoldDB" id="A0A4Z2FCD4"/>
<name>A0A4Z2FCD4_9TELE</name>
<sequence length="136" mass="14164">MLGIGAEDSRWQEERLEQRSRGDLVPDWFHNALITKGICLGLWSPVTSSWRAAGGVALWPVAADKPTLCELLPLHKGPIVQRRGPREGPGPARGAGSGQVTERCGLTGPGPGSGAGVRGEGEGRGEGPERGPPGLS</sequence>